<sequence length="480" mass="49044">MQILATIASIALLFDQGLAAPEPQTPAGYGYGKKPSCPADQCFSKIRLNRPAAKIASSVCSKYIKYTATVTKTTTSSSTTTITTTTKVDETPTPPTVTSTSTVTSTPPAVTESPICATTTSTVPGTFTTSVDYIVRGAEPGLKKRAVPMVNVPSVLGAGCGSGKPFTSKISSACSCLLGTTKTKTSTATSTVSVTTTVTSTNTLAPGTTTTTTTVTDPTPTSTDCQTTTVTTTTFAGGPRTCGVPVSTYTTAASVTCSNVAPPGETNGYFRIEGGSEGNIFDGCIVAGPRNITTPSGGTHLCDGTNNNANPAPGGTLTTQIDAAGRQEGFGYDGSYSTTFQDFFITSISATTQTGNQFWGVLRNRVFTSRGGCQEQSFNGDEGLWAFDAFAPNRVFLSLSPAVAVVRPGETITVTILAGNPNNGATIPASGATLGTGSPAGADGSVQLTAPTAPGCYLYKAERTNAIRSNALYLTVADDL</sequence>
<gene>
    <name evidence="3" type="ORF">CKM354_000790700</name>
</gene>
<feature type="region of interest" description="Disordered" evidence="1">
    <location>
        <begin position="79"/>
        <end position="113"/>
    </location>
</feature>
<comment type="caution">
    <text evidence="3">The sequence shown here is derived from an EMBL/GenBank/DDBJ whole genome shotgun (WGS) entry which is preliminary data.</text>
</comment>
<evidence type="ECO:0000313" key="3">
    <source>
        <dbReference type="EMBL" id="GIZ44716.1"/>
    </source>
</evidence>
<organism evidence="3 4">
    <name type="scientific">Cercospora kikuchii</name>
    <dbReference type="NCBI Taxonomy" id="84275"/>
    <lineage>
        <taxon>Eukaryota</taxon>
        <taxon>Fungi</taxon>
        <taxon>Dikarya</taxon>
        <taxon>Ascomycota</taxon>
        <taxon>Pezizomycotina</taxon>
        <taxon>Dothideomycetes</taxon>
        <taxon>Dothideomycetidae</taxon>
        <taxon>Mycosphaerellales</taxon>
        <taxon>Mycosphaerellaceae</taxon>
        <taxon>Cercospora</taxon>
    </lineage>
</organism>
<evidence type="ECO:0000313" key="4">
    <source>
        <dbReference type="Proteomes" id="UP000825890"/>
    </source>
</evidence>
<proteinExistence type="predicted"/>
<dbReference type="Proteomes" id="UP000825890">
    <property type="component" value="Unassembled WGS sequence"/>
</dbReference>
<dbReference type="AlphaFoldDB" id="A0A9P3FES5"/>
<keyword evidence="4" id="KW-1185">Reference proteome</keyword>
<evidence type="ECO:0000256" key="2">
    <source>
        <dbReference type="SAM" id="SignalP"/>
    </source>
</evidence>
<feature type="signal peptide" evidence="2">
    <location>
        <begin position="1"/>
        <end position="19"/>
    </location>
</feature>
<dbReference type="OrthoDB" id="10007757at2759"/>
<feature type="chain" id="PRO_5040308131" evidence="2">
    <location>
        <begin position="20"/>
        <end position="480"/>
    </location>
</feature>
<dbReference type="GeneID" id="68293482"/>
<feature type="compositionally biased region" description="Low complexity" evidence="1">
    <location>
        <begin position="96"/>
        <end position="113"/>
    </location>
</feature>
<keyword evidence="2" id="KW-0732">Signal</keyword>
<dbReference type="RefSeq" id="XP_044659203.1">
    <property type="nucleotide sequence ID" value="XM_044803268.1"/>
</dbReference>
<evidence type="ECO:0000256" key="1">
    <source>
        <dbReference type="SAM" id="MobiDB-lite"/>
    </source>
</evidence>
<protein>
    <submittedName>
        <fullName evidence="3">Uncharacterized protein</fullName>
    </submittedName>
</protein>
<reference evidence="3 4" key="1">
    <citation type="submission" date="2021-01" db="EMBL/GenBank/DDBJ databases">
        <title>Cercospora kikuchii MAFF 305040 whole genome shotgun sequence.</title>
        <authorList>
            <person name="Kashiwa T."/>
            <person name="Suzuki T."/>
        </authorList>
    </citation>
    <scope>NUCLEOTIDE SEQUENCE [LARGE SCALE GENOMIC DNA]</scope>
    <source>
        <strain evidence="3 4">MAFF 305040</strain>
    </source>
</reference>
<dbReference type="EMBL" id="BOLY01000005">
    <property type="protein sequence ID" value="GIZ44716.1"/>
    <property type="molecule type" value="Genomic_DNA"/>
</dbReference>
<name>A0A9P3FES5_9PEZI</name>
<accession>A0A9P3FES5</accession>